<evidence type="ECO:0000256" key="1">
    <source>
        <dbReference type="SAM" id="Phobius"/>
    </source>
</evidence>
<name>X1P299_9ZZZZ</name>
<keyword evidence="1" id="KW-0812">Transmembrane</keyword>
<feature type="transmembrane region" description="Helical" evidence="1">
    <location>
        <begin position="32"/>
        <end position="49"/>
    </location>
</feature>
<accession>X1P299</accession>
<keyword evidence="1" id="KW-1133">Transmembrane helix</keyword>
<sequence>LGEFYVISLILLSFISFRPLRANAGRRASLSLWISALLGALIILITIRISHPRYYFPFAFAVIVILITIAMAETAEKDQSRFKNYTFVFMAVFVAGTIIGNNWGSLRWYSHRRGYLSYSELIRNIKIGVKNIPLASNEEVFRYARMQRSIPEGATVLTRFDKPFLLDFGRNTIFIADYPGGASPPPGMPSFKGPEALANYLNSKSIRYVAYSYANEAGFEWKKFGDRIRTGHPGIRTQAQHTFDFQHNLKQLGETRKRIYDDGHIFVLD</sequence>
<dbReference type="AlphaFoldDB" id="X1P299"/>
<reference evidence="2" key="1">
    <citation type="journal article" date="2014" name="Front. Microbiol.">
        <title>High frequency of phylogenetically diverse reductive dehalogenase-homologous genes in deep subseafloor sedimentary metagenomes.</title>
        <authorList>
            <person name="Kawai M."/>
            <person name="Futagami T."/>
            <person name="Toyoda A."/>
            <person name="Takaki Y."/>
            <person name="Nishi S."/>
            <person name="Hori S."/>
            <person name="Arai W."/>
            <person name="Tsubouchi T."/>
            <person name="Morono Y."/>
            <person name="Uchiyama I."/>
            <person name="Ito T."/>
            <person name="Fujiyama A."/>
            <person name="Inagaki F."/>
            <person name="Takami H."/>
        </authorList>
    </citation>
    <scope>NUCLEOTIDE SEQUENCE</scope>
    <source>
        <strain evidence="2">Expedition CK06-06</strain>
    </source>
</reference>
<organism evidence="2">
    <name type="scientific">marine sediment metagenome</name>
    <dbReference type="NCBI Taxonomy" id="412755"/>
    <lineage>
        <taxon>unclassified sequences</taxon>
        <taxon>metagenomes</taxon>
        <taxon>ecological metagenomes</taxon>
    </lineage>
</organism>
<feature type="non-terminal residue" evidence="2">
    <location>
        <position position="269"/>
    </location>
</feature>
<evidence type="ECO:0000313" key="2">
    <source>
        <dbReference type="EMBL" id="GAI25024.1"/>
    </source>
</evidence>
<keyword evidence="1" id="KW-0472">Membrane</keyword>
<feature type="transmembrane region" description="Helical" evidence="1">
    <location>
        <begin position="84"/>
        <end position="103"/>
    </location>
</feature>
<feature type="non-terminal residue" evidence="2">
    <location>
        <position position="1"/>
    </location>
</feature>
<comment type="caution">
    <text evidence="2">The sequence shown here is derived from an EMBL/GenBank/DDBJ whole genome shotgun (WGS) entry which is preliminary data.</text>
</comment>
<proteinExistence type="predicted"/>
<protein>
    <submittedName>
        <fullName evidence="2">Uncharacterized protein</fullName>
    </submittedName>
</protein>
<dbReference type="EMBL" id="BARV01022879">
    <property type="protein sequence ID" value="GAI25024.1"/>
    <property type="molecule type" value="Genomic_DNA"/>
</dbReference>
<feature type="transmembrane region" description="Helical" evidence="1">
    <location>
        <begin position="54"/>
        <end position="72"/>
    </location>
</feature>
<gene>
    <name evidence="2" type="ORF">S06H3_37628</name>
</gene>